<feature type="compositionally biased region" description="Low complexity" evidence="2">
    <location>
        <begin position="1"/>
        <end position="15"/>
    </location>
</feature>
<feature type="region of interest" description="Disordered" evidence="2">
    <location>
        <begin position="1"/>
        <end position="25"/>
    </location>
</feature>
<dbReference type="Pfam" id="PF10384">
    <property type="entry name" value="Scm3"/>
    <property type="match status" value="1"/>
</dbReference>
<sequence>MRENTSSNSSNNNNTLPPASEYDDAPDEWDQRILKTGVDLGAARAASLRRVRETWTRIIQHYSQVDDTYGDIVDLHTGAILRDNGHLRSMGDAGSLWRADVGVDLVSGHEKDHNDNSDNQHGQFNIQGESLPHGQHSTRATGNAVSGNQGEELRGENKQQQMEEILTQRDSLIEKRNALRRKLIEKTKRSVKSIKPRTLDTYKYAFHLVSCHSRLPSLDIEQRLQYAKLASPQMSVPSYRKMGNSITMSLDFASVGVFTINLSIGDNGTVSHLSITPPALTIDESVTINTLVGECQASKNISLFIYRLNTLVRMRERRRRSWYSLLPMDVHIESLNNITVLDPHTLFAHSPATLAIKLRKPSPLVTITWLIDFTKSKHCTSDFHVSTNTDLDLTDIFKALVRTHGVKMAVVRLLSIL</sequence>
<dbReference type="EMBL" id="NHMM01000006">
    <property type="protein sequence ID" value="OUT21063.1"/>
    <property type="molecule type" value="Genomic_DNA"/>
</dbReference>
<dbReference type="GO" id="GO:0005634">
    <property type="term" value="C:nucleus"/>
    <property type="evidence" value="ECO:0007669"/>
    <property type="project" value="InterPro"/>
</dbReference>
<comment type="caution">
    <text evidence="3">The sequence shown here is derived from an EMBL/GenBank/DDBJ whole genome shotgun (WGS) entry which is preliminary data.</text>
</comment>
<name>A0A1Z8JKF2_PICKU</name>
<proteinExistence type="predicted"/>
<dbReference type="Proteomes" id="UP000195871">
    <property type="component" value="Unassembled WGS sequence"/>
</dbReference>
<protein>
    <submittedName>
        <fullName evidence="3">Uncharacterized protein</fullName>
    </submittedName>
</protein>
<dbReference type="InterPro" id="IPR018465">
    <property type="entry name" value="Scm3/HJURP"/>
</dbReference>
<dbReference type="VEuPathDB" id="FungiDB:C5L36_0B07680"/>
<feature type="compositionally biased region" description="Polar residues" evidence="2">
    <location>
        <begin position="119"/>
        <end position="128"/>
    </location>
</feature>
<evidence type="ECO:0000256" key="1">
    <source>
        <dbReference type="SAM" id="Coils"/>
    </source>
</evidence>
<gene>
    <name evidence="3" type="ORF">CAS74_004061</name>
</gene>
<accession>A0A1Z8JKF2</accession>
<dbReference type="VEuPathDB" id="FungiDB:C5L36_0B07690"/>
<dbReference type="AlphaFoldDB" id="A0A1Z8JKF2"/>
<feature type="region of interest" description="Disordered" evidence="2">
    <location>
        <begin position="109"/>
        <end position="160"/>
    </location>
</feature>
<evidence type="ECO:0000313" key="3">
    <source>
        <dbReference type="EMBL" id="OUT21063.1"/>
    </source>
</evidence>
<dbReference type="GO" id="GO:0042393">
    <property type="term" value="F:histone binding"/>
    <property type="evidence" value="ECO:0007669"/>
    <property type="project" value="InterPro"/>
</dbReference>
<organism evidence="3 4">
    <name type="scientific">Pichia kudriavzevii</name>
    <name type="common">Yeast</name>
    <name type="synonym">Issatchenkia orientalis</name>
    <dbReference type="NCBI Taxonomy" id="4909"/>
    <lineage>
        <taxon>Eukaryota</taxon>
        <taxon>Fungi</taxon>
        <taxon>Dikarya</taxon>
        <taxon>Ascomycota</taxon>
        <taxon>Saccharomycotina</taxon>
        <taxon>Pichiomycetes</taxon>
        <taxon>Pichiales</taxon>
        <taxon>Pichiaceae</taxon>
        <taxon>Pichia</taxon>
    </lineage>
</organism>
<reference evidence="3 4" key="1">
    <citation type="submission" date="2017-05" db="EMBL/GenBank/DDBJ databases">
        <title>The Genome Sequence of Candida krusei Ckrusei653.</title>
        <authorList>
            <person name="Cuomo C."/>
            <person name="Forche A."/>
            <person name="Young S."/>
            <person name="Abouelleil A."/>
            <person name="Cao P."/>
            <person name="Chapman S."/>
            <person name="Cusick C."/>
            <person name="Shea T."/>
            <person name="Nusbaum C."/>
            <person name="Birren B."/>
        </authorList>
    </citation>
    <scope>NUCLEOTIDE SEQUENCE [LARGE SCALE GENOMIC DNA]</scope>
    <source>
        <strain evidence="3 4">Ckrusei653</strain>
    </source>
</reference>
<feature type="compositionally biased region" description="Basic and acidic residues" evidence="2">
    <location>
        <begin position="109"/>
        <end position="118"/>
    </location>
</feature>
<feature type="compositionally biased region" description="Polar residues" evidence="2">
    <location>
        <begin position="135"/>
        <end position="149"/>
    </location>
</feature>
<evidence type="ECO:0000256" key="2">
    <source>
        <dbReference type="SAM" id="MobiDB-lite"/>
    </source>
</evidence>
<keyword evidence="1" id="KW-0175">Coiled coil</keyword>
<dbReference type="Gene3D" id="1.10.20.10">
    <property type="entry name" value="Histone, subunit A"/>
    <property type="match status" value="1"/>
</dbReference>
<dbReference type="GO" id="GO:0046982">
    <property type="term" value="F:protein heterodimerization activity"/>
    <property type="evidence" value="ECO:0007669"/>
    <property type="project" value="InterPro"/>
</dbReference>
<dbReference type="InterPro" id="IPR009072">
    <property type="entry name" value="Histone-fold"/>
</dbReference>
<evidence type="ECO:0000313" key="4">
    <source>
        <dbReference type="Proteomes" id="UP000195871"/>
    </source>
</evidence>
<feature type="coiled-coil region" evidence="1">
    <location>
        <begin position="162"/>
        <end position="189"/>
    </location>
</feature>